<comment type="caution">
    <text evidence="4">The sequence shown here is derived from an EMBL/GenBank/DDBJ whole genome shotgun (WGS) entry which is preliminary data.</text>
</comment>
<evidence type="ECO:0000256" key="1">
    <source>
        <dbReference type="SAM" id="MobiDB-lite"/>
    </source>
</evidence>
<evidence type="ECO:0000259" key="3">
    <source>
        <dbReference type="Pfam" id="PF20148"/>
    </source>
</evidence>
<feature type="compositionally biased region" description="Polar residues" evidence="1">
    <location>
        <begin position="918"/>
        <end position="931"/>
    </location>
</feature>
<dbReference type="InterPro" id="IPR045351">
    <property type="entry name" value="DUF6531"/>
</dbReference>
<name>A0ABS2K332_9GAMM</name>
<dbReference type="PANTHER" id="PTHR32305">
    <property type="match status" value="1"/>
</dbReference>
<dbReference type="Proteomes" id="UP001430149">
    <property type="component" value="Unassembled WGS sequence"/>
</dbReference>
<sequence>MDLIQRLELMLCICTFSIICAGNARAQSEPFYTGWGAPYYGACSLPNSPSPGEPFPTLTQAAACDVSEMAEGINANTIPATICQLGGVQMMDPPLNDFDYDNDTTYLWVAKTLDVGPYATGETYQQPAGEQAWCTTTPTWDRITLRATIYSYDPGMNLGNAAGCDGGEGTNGGGSGSGTGGNGATSGPSCPDTQGAPMVGDPINVSTGNRFLQDDDYLGSPWLTFRRFYNSSNAVESTAMGTQWRHSFDRSLEFLGTPMTIIRMYRPDGKEETFTNSNGVWTAPSNISDVLTANTNAQGTVTSYTVFIAALHQFETYDASSGLLLSVADDTGQGITLTYSTTSTPATIASSPGLLLTVTDPNGRELNFNYNSAGQLSQVTLPDGGILLYAYDSNGNLLSVQYPDGNTRQYVYNESALTGGASLPNAMTGIIDEAGGRYESTTYNSAGLATSSSFAGNIGTTSISYPYGTNASNNSASSTVQYPLGATVSMGIVTAGPGVARVGTISQSCGNECNQPWASRKYDSNGYPSSYTDFNGNVTTPTYNSIGLLTQQIDAQGSTSQRTTNLTWNTTLRVPLTRTVSNASGTLISSTQWVYNTLGQVLARCDIDPTNGADSGYSCSNTGTVPAGVRRSTYTYCTTVGTGCPLVGLMLTATGPRTDLTQTTSYSYYTSSSTTNCGTPGAACYQPGDLYQITDALGHVTTIASYDADGRPTRITDANGVNTDLTYTPRGWLATRTVGGAQTSFTYTAYGAVQTITDPDGVTTTYGYDTAHRLISITDALGNYIQYTLDAAGDKTAEQIYDSSGTLHKSLARTFNTLGQLTTVVDGLSNTVFNASATGSYDANGNLIQSSDGLGIQRQLGYDALNRLVQTIDNYNGSDPATQNTTTGYQYDSLDRLTQVTDPSNLSTTYQYDGLSDATGQSSPDTDATSRTFDAAGNVLTRTDAKGITATNTYDAQNRLTSTSYPDSTQNITYTYDEGNSITGCSTSDPIGRLTRIVENSVTTVFCHDAFGRVIQRQTITATATDTRGYSYTTAGRLSGVVYADGSMVSYTRDGDGRIQSISATPAGGTASTVASTFTYQPFGPVSGYTLGNGQVIVRSYDANYRLTDLTSPVFNLHVARDAMGDITAIGSAPGANPAIETYAYDPLYRLLSVTEANGSVLESVTYNPTGDRLTKTGSGLDAGTYTYNANTHQLNAVGNNAFSVDADGNTTAMTQAGSTYGFGYNDRNRMTVAQLGGSTIATYLYDALGERIQKVTGAAMERYDYNEAGQLLGEYGATNRDYIWMGGIPVANIDTVNGVSTISYVTADQLGTARAIADVNGNTIWQRPYQGNPWNEVAPTSNGYVYNLGFPGQYFDAETGQFYNLNRYYDAGRGGYDQPDPIGQLGGIGLYIYGLNNPLLHNDPMGLFPPPGEEGEEGMETVFPRQLGANEAMSPPDSTEQQEAKQGQCYRNELPSDPSQLGHIFRDSGGHIPNTLDNQQLLLETANNPDYELGTDGNGNTWSAQTLPDGTQAWTTTQNGTIQNGGVNQVPWNFVPGRGLVRP</sequence>
<gene>
    <name evidence="4" type="ORF">ISP19_07955</name>
</gene>
<feature type="signal peptide" evidence="2">
    <location>
        <begin position="1"/>
        <end position="26"/>
    </location>
</feature>
<keyword evidence="2" id="KW-0732">Signal</keyword>
<protein>
    <submittedName>
        <fullName evidence="4">RHS repeat protein</fullName>
    </submittedName>
</protein>
<dbReference type="Pfam" id="PF20148">
    <property type="entry name" value="DUF6531"/>
    <property type="match status" value="1"/>
</dbReference>
<dbReference type="Gene3D" id="2.180.10.10">
    <property type="entry name" value="RHS repeat-associated core"/>
    <property type="match status" value="3"/>
</dbReference>
<proteinExistence type="predicted"/>
<dbReference type="InterPro" id="IPR022385">
    <property type="entry name" value="Rhs_assc_core"/>
</dbReference>
<dbReference type="InterPro" id="IPR031325">
    <property type="entry name" value="RHS_repeat"/>
</dbReference>
<accession>A0ABS2K332</accession>
<dbReference type="EMBL" id="JADIKE010000032">
    <property type="protein sequence ID" value="MBM7125314.1"/>
    <property type="molecule type" value="Genomic_DNA"/>
</dbReference>
<organism evidence="4 5">
    <name type="scientific">Dyella flava</name>
    <dbReference type="NCBI Taxonomy" id="1920170"/>
    <lineage>
        <taxon>Bacteria</taxon>
        <taxon>Pseudomonadati</taxon>
        <taxon>Pseudomonadota</taxon>
        <taxon>Gammaproteobacteria</taxon>
        <taxon>Lysobacterales</taxon>
        <taxon>Rhodanobacteraceae</taxon>
        <taxon>Dyella</taxon>
    </lineage>
</organism>
<feature type="region of interest" description="Disordered" evidence="1">
    <location>
        <begin position="903"/>
        <end position="931"/>
    </location>
</feature>
<feature type="region of interest" description="Disordered" evidence="1">
    <location>
        <begin position="1430"/>
        <end position="1472"/>
    </location>
</feature>
<evidence type="ECO:0000313" key="5">
    <source>
        <dbReference type="Proteomes" id="UP001430149"/>
    </source>
</evidence>
<keyword evidence="5" id="KW-1185">Reference proteome</keyword>
<evidence type="ECO:0000313" key="4">
    <source>
        <dbReference type="EMBL" id="MBM7125314.1"/>
    </source>
</evidence>
<evidence type="ECO:0000256" key="2">
    <source>
        <dbReference type="SAM" id="SignalP"/>
    </source>
</evidence>
<dbReference type="Pfam" id="PF05593">
    <property type="entry name" value="RHS_repeat"/>
    <property type="match status" value="6"/>
</dbReference>
<feature type="compositionally biased region" description="Gly residues" evidence="1">
    <location>
        <begin position="169"/>
        <end position="184"/>
    </location>
</feature>
<dbReference type="InterPro" id="IPR050708">
    <property type="entry name" value="T6SS_VgrG/RHS"/>
</dbReference>
<feature type="chain" id="PRO_5046188261" evidence="2">
    <location>
        <begin position="27"/>
        <end position="1544"/>
    </location>
</feature>
<dbReference type="InterPro" id="IPR006530">
    <property type="entry name" value="YD"/>
</dbReference>
<dbReference type="NCBIfam" id="TIGR01643">
    <property type="entry name" value="YD_repeat_2x"/>
    <property type="match status" value="6"/>
</dbReference>
<feature type="compositionally biased region" description="Polar residues" evidence="1">
    <location>
        <begin position="1437"/>
        <end position="1446"/>
    </location>
</feature>
<feature type="region of interest" description="Disordered" evidence="1">
    <location>
        <begin position="169"/>
        <end position="204"/>
    </location>
</feature>
<feature type="domain" description="DUF6531" evidence="3">
    <location>
        <begin position="200"/>
        <end position="274"/>
    </location>
</feature>
<dbReference type="NCBIfam" id="TIGR03696">
    <property type="entry name" value="Rhs_assc_core"/>
    <property type="match status" value="1"/>
</dbReference>
<dbReference type="PANTHER" id="PTHR32305:SF15">
    <property type="entry name" value="PROTEIN RHSA-RELATED"/>
    <property type="match status" value="1"/>
</dbReference>
<reference evidence="4" key="1">
    <citation type="submission" date="2020-10" db="EMBL/GenBank/DDBJ databases">
        <title>Phylogeny of dyella-like bacteria.</title>
        <authorList>
            <person name="Fu J."/>
        </authorList>
    </citation>
    <scope>NUCLEOTIDE SEQUENCE</scope>
    <source>
        <strain evidence="4">DHOC52</strain>
    </source>
</reference>